<dbReference type="Gene3D" id="3.40.960.10">
    <property type="entry name" value="VSR Endonuclease"/>
    <property type="match status" value="1"/>
</dbReference>
<dbReference type="EMBL" id="MN740789">
    <property type="protein sequence ID" value="QHU11772.1"/>
    <property type="molecule type" value="Genomic_DNA"/>
</dbReference>
<name>A0A6C0K158_9ZZZZ</name>
<evidence type="ECO:0000256" key="1">
    <source>
        <dbReference type="SAM" id="MobiDB-lite"/>
    </source>
</evidence>
<feature type="compositionally biased region" description="Low complexity" evidence="1">
    <location>
        <begin position="65"/>
        <end position="92"/>
    </location>
</feature>
<keyword evidence="2" id="KW-1133">Transmembrane helix</keyword>
<keyword evidence="2" id="KW-0812">Transmembrane</keyword>
<protein>
    <submittedName>
        <fullName evidence="3">Uncharacterized protein</fullName>
    </submittedName>
</protein>
<dbReference type="AlphaFoldDB" id="A0A6C0K158"/>
<feature type="region of interest" description="Disordered" evidence="1">
    <location>
        <begin position="65"/>
        <end position="94"/>
    </location>
</feature>
<evidence type="ECO:0000313" key="3">
    <source>
        <dbReference type="EMBL" id="QHU11772.1"/>
    </source>
</evidence>
<accession>A0A6C0K158</accession>
<sequence length="217" mass="24995">MIITAIKRFWSSNGWSIILFGSLLVLFILWFMQRKSSSGSSTTSLEQIFRTIFHPEAVSETVLASDTSRLTSSSKPSSSMPSPTSASLSPTSRGEKRCKEFLEFLFKKPFEKARPPFLINPVTNQPLELDCYSDELKLAVEYNGKQHYEYNKMMHQNSRHSFQNQQYRDHMKKEMCDRNGVRLIIVPYSVAQDKIPEYLYMELKKLGYIHSALVGSD</sequence>
<organism evidence="3">
    <name type="scientific">viral metagenome</name>
    <dbReference type="NCBI Taxonomy" id="1070528"/>
    <lineage>
        <taxon>unclassified sequences</taxon>
        <taxon>metagenomes</taxon>
        <taxon>organismal metagenomes</taxon>
    </lineage>
</organism>
<proteinExistence type="predicted"/>
<reference evidence="3" key="1">
    <citation type="journal article" date="2020" name="Nature">
        <title>Giant virus diversity and host interactions through global metagenomics.</title>
        <authorList>
            <person name="Schulz F."/>
            <person name="Roux S."/>
            <person name="Paez-Espino D."/>
            <person name="Jungbluth S."/>
            <person name="Walsh D.A."/>
            <person name="Denef V.J."/>
            <person name="McMahon K.D."/>
            <person name="Konstantinidis K.T."/>
            <person name="Eloe-Fadrosh E.A."/>
            <person name="Kyrpides N.C."/>
            <person name="Woyke T."/>
        </authorList>
    </citation>
    <scope>NUCLEOTIDE SEQUENCE</scope>
    <source>
        <strain evidence="3">GVMAG-S-1101169-75</strain>
    </source>
</reference>
<keyword evidence="2" id="KW-0472">Membrane</keyword>
<evidence type="ECO:0000256" key="2">
    <source>
        <dbReference type="SAM" id="Phobius"/>
    </source>
</evidence>
<feature type="transmembrane region" description="Helical" evidence="2">
    <location>
        <begin position="12"/>
        <end position="32"/>
    </location>
</feature>